<name>A0AA38I8R3_9CUCU</name>
<keyword evidence="2" id="KW-1185">Reference proteome</keyword>
<organism evidence="1 2">
    <name type="scientific">Zophobas morio</name>
    <dbReference type="NCBI Taxonomy" id="2755281"/>
    <lineage>
        <taxon>Eukaryota</taxon>
        <taxon>Metazoa</taxon>
        <taxon>Ecdysozoa</taxon>
        <taxon>Arthropoda</taxon>
        <taxon>Hexapoda</taxon>
        <taxon>Insecta</taxon>
        <taxon>Pterygota</taxon>
        <taxon>Neoptera</taxon>
        <taxon>Endopterygota</taxon>
        <taxon>Coleoptera</taxon>
        <taxon>Polyphaga</taxon>
        <taxon>Cucujiformia</taxon>
        <taxon>Tenebrionidae</taxon>
        <taxon>Zophobas</taxon>
    </lineage>
</organism>
<gene>
    <name evidence="1" type="ORF">Zmor_021761</name>
</gene>
<accession>A0AA38I8R3</accession>
<evidence type="ECO:0000313" key="2">
    <source>
        <dbReference type="Proteomes" id="UP001168821"/>
    </source>
</evidence>
<comment type="caution">
    <text evidence="1">The sequence shown here is derived from an EMBL/GenBank/DDBJ whole genome shotgun (WGS) entry which is preliminary data.</text>
</comment>
<dbReference type="EMBL" id="JALNTZ010000006">
    <property type="protein sequence ID" value="KAJ3650051.1"/>
    <property type="molecule type" value="Genomic_DNA"/>
</dbReference>
<protein>
    <submittedName>
        <fullName evidence="1">Uncharacterized protein</fullName>
    </submittedName>
</protein>
<evidence type="ECO:0000313" key="1">
    <source>
        <dbReference type="EMBL" id="KAJ3650051.1"/>
    </source>
</evidence>
<proteinExistence type="predicted"/>
<dbReference type="AlphaFoldDB" id="A0AA38I8R3"/>
<dbReference type="PRINTS" id="PR01345">
    <property type="entry name" value="CERVTRCPTASE"/>
</dbReference>
<reference evidence="1" key="1">
    <citation type="journal article" date="2023" name="G3 (Bethesda)">
        <title>Whole genome assemblies of Zophobas morio and Tenebrio molitor.</title>
        <authorList>
            <person name="Kaur S."/>
            <person name="Stinson S.A."/>
            <person name="diCenzo G.C."/>
        </authorList>
    </citation>
    <scope>NUCLEOTIDE SEQUENCE</scope>
    <source>
        <strain evidence="1">QUZm001</strain>
    </source>
</reference>
<dbReference type="Proteomes" id="UP001168821">
    <property type="component" value="Unassembled WGS sequence"/>
</dbReference>
<sequence>MQRPVYWKTESQVHVQHWWRAIGEKGLLSGPGGNRQSRSLLVATHTYSYSKFVKLYKSFVRPILEFANAVWTPILQRNILLLEFVQQRAIRVPFGRTRPQYFERLSLMNLTSLTQRRLRGDFIVTFQAFANQLYPIRHLFTLNTDQRTRGHRFKLLREVFRTTIRQFFITNRVFHHWNSLRDETVSNPSVISFKIRYDTLDVAST</sequence>